<accession>A0AAD6YAK9</accession>
<feature type="non-terminal residue" evidence="1">
    <location>
        <position position="84"/>
    </location>
</feature>
<gene>
    <name evidence="1" type="ORF">GGX14DRAFT_298492</name>
</gene>
<reference evidence="1" key="1">
    <citation type="submission" date="2023-03" db="EMBL/GenBank/DDBJ databases">
        <title>Massive genome expansion in bonnet fungi (Mycena s.s.) driven by repeated elements and novel gene families across ecological guilds.</title>
        <authorList>
            <consortium name="Lawrence Berkeley National Laboratory"/>
            <person name="Harder C.B."/>
            <person name="Miyauchi S."/>
            <person name="Viragh M."/>
            <person name="Kuo A."/>
            <person name="Thoen E."/>
            <person name="Andreopoulos B."/>
            <person name="Lu D."/>
            <person name="Skrede I."/>
            <person name="Drula E."/>
            <person name="Henrissat B."/>
            <person name="Morin E."/>
            <person name="Kohler A."/>
            <person name="Barry K."/>
            <person name="LaButti K."/>
            <person name="Morin E."/>
            <person name="Salamov A."/>
            <person name="Lipzen A."/>
            <person name="Mereny Z."/>
            <person name="Hegedus B."/>
            <person name="Baldrian P."/>
            <person name="Stursova M."/>
            <person name="Weitz H."/>
            <person name="Taylor A."/>
            <person name="Grigoriev I.V."/>
            <person name="Nagy L.G."/>
            <person name="Martin F."/>
            <person name="Kauserud H."/>
        </authorList>
    </citation>
    <scope>NUCLEOTIDE SEQUENCE</scope>
    <source>
        <strain evidence="1">9144</strain>
    </source>
</reference>
<organism evidence="1 2">
    <name type="scientific">Mycena pura</name>
    <dbReference type="NCBI Taxonomy" id="153505"/>
    <lineage>
        <taxon>Eukaryota</taxon>
        <taxon>Fungi</taxon>
        <taxon>Dikarya</taxon>
        <taxon>Basidiomycota</taxon>
        <taxon>Agaricomycotina</taxon>
        <taxon>Agaricomycetes</taxon>
        <taxon>Agaricomycetidae</taxon>
        <taxon>Agaricales</taxon>
        <taxon>Marasmiineae</taxon>
        <taxon>Mycenaceae</taxon>
        <taxon>Mycena</taxon>
    </lineage>
</organism>
<comment type="caution">
    <text evidence="1">The sequence shown here is derived from an EMBL/GenBank/DDBJ whole genome shotgun (WGS) entry which is preliminary data.</text>
</comment>
<sequence length="84" mass="8908">IQVSPSYPCGFCGRSTSNGGCSIAIQSGKAVSSCQEVYEFQVAAASNSTAAKPCTNVPVKCALCPETHWKYNMITHLADNHPGW</sequence>
<evidence type="ECO:0000313" key="2">
    <source>
        <dbReference type="Proteomes" id="UP001219525"/>
    </source>
</evidence>
<dbReference type="EMBL" id="JARJCW010000054">
    <property type="protein sequence ID" value="KAJ7202527.1"/>
    <property type="molecule type" value="Genomic_DNA"/>
</dbReference>
<name>A0AAD6YAK9_9AGAR</name>
<proteinExistence type="predicted"/>
<evidence type="ECO:0000313" key="1">
    <source>
        <dbReference type="EMBL" id="KAJ7202527.1"/>
    </source>
</evidence>
<keyword evidence="2" id="KW-1185">Reference proteome</keyword>
<dbReference type="Proteomes" id="UP001219525">
    <property type="component" value="Unassembled WGS sequence"/>
</dbReference>
<feature type="non-terminal residue" evidence="1">
    <location>
        <position position="1"/>
    </location>
</feature>
<protein>
    <submittedName>
        <fullName evidence="1">Uncharacterized protein</fullName>
    </submittedName>
</protein>
<dbReference type="AlphaFoldDB" id="A0AAD6YAK9"/>